<name>A0A5C4VYP8_9ACTN</name>
<keyword evidence="2" id="KW-1133">Transmembrane helix</keyword>
<dbReference type="RefSeq" id="WP_139622721.1">
    <property type="nucleotide sequence ID" value="NZ_VDMP01000023.1"/>
</dbReference>
<evidence type="ECO:0000256" key="2">
    <source>
        <dbReference type="SAM" id="Phobius"/>
    </source>
</evidence>
<reference evidence="3 4" key="1">
    <citation type="journal article" date="2016" name="Int. J. Syst. Evol. Microbiol.">
        <title>Nocardioides albidus sp. nov., an actinobacterium isolated from garden soil.</title>
        <authorList>
            <person name="Singh H."/>
            <person name="Du J."/>
            <person name="Trinh H."/>
            <person name="Won K."/>
            <person name="Yang J.E."/>
            <person name="Yin C."/>
            <person name="Kook M."/>
            <person name="Yi T.H."/>
        </authorList>
    </citation>
    <scope>NUCLEOTIDE SEQUENCE [LARGE SCALE GENOMIC DNA]</scope>
    <source>
        <strain evidence="3 4">CCTCC AB 2015297</strain>
    </source>
</reference>
<dbReference type="Proteomes" id="UP000313231">
    <property type="component" value="Unassembled WGS sequence"/>
</dbReference>
<dbReference type="AlphaFoldDB" id="A0A5C4VYP8"/>
<evidence type="ECO:0000313" key="3">
    <source>
        <dbReference type="EMBL" id="TNM40375.1"/>
    </source>
</evidence>
<protein>
    <recommendedName>
        <fullName evidence="5">PknH-like extracellular domain-containing protein</fullName>
    </recommendedName>
</protein>
<keyword evidence="2" id="KW-0472">Membrane</keyword>
<proteinExistence type="predicted"/>
<feature type="region of interest" description="Disordered" evidence="1">
    <location>
        <begin position="280"/>
        <end position="299"/>
    </location>
</feature>
<dbReference type="EMBL" id="VDMP01000023">
    <property type="protein sequence ID" value="TNM40375.1"/>
    <property type="molecule type" value="Genomic_DNA"/>
</dbReference>
<keyword evidence="4" id="KW-1185">Reference proteome</keyword>
<organism evidence="3 4">
    <name type="scientific">Nocardioides albidus</name>
    <dbReference type="NCBI Taxonomy" id="1517589"/>
    <lineage>
        <taxon>Bacteria</taxon>
        <taxon>Bacillati</taxon>
        <taxon>Actinomycetota</taxon>
        <taxon>Actinomycetes</taxon>
        <taxon>Propionibacteriales</taxon>
        <taxon>Nocardioidaceae</taxon>
        <taxon>Nocardioides</taxon>
    </lineage>
</organism>
<evidence type="ECO:0000256" key="1">
    <source>
        <dbReference type="SAM" id="MobiDB-lite"/>
    </source>
</evidence>
<comment type="caution">
    <text evidence="3">The sequence shown here is derived from an EMBL/GenBank/DDBJ whole genome shotgun (WGS) entry which is preliminary data.</text>
</comment>
<gene>
    <name evidence="3" type="ORF">FHP29_09955</name>
</gene>
<keyword evidence="2" id="KW-0812">Transmembrane</keyword>
<feature type="transmembrane region" description="Helical" evidence="2">
    <location>
        <begin position="48"/>
        <end position="68"/>
    </location>
</feature>
<dbReference type="OrthoDB" id="3768081at2"/>
<evidence type="ECO:0000313" key="4">
    <source>
        <dbReference type="Proteomes" id="UP000313231"/>
    </source>
</evidence>
<sequence>MPDHTADSNGHDPIDELTRFGAGLAGGDMPLSAAEVRRRGDRIRRRRTALVAGGAAVAVAAVTVPVLLVSGPTGPDRDLVTKDPAGLGRADLLTDDDTLYSDGADWFATQTFEGDGQAAFHLCARESLSGLGATAVLQREFELRNTRDPEVPVSGDRFAEAIAQFPDAATASAAYTTISQWVQDCSERAAGSGTPDYSVVEPRQVDAEVDDSQAQIIDAHYGPVPQDIDPSGDAAYIAETGLVRVGDRIAVLGSSIIGQDYNFVDGTPVERMIPVAADRLRPGANEPTDPTAAPGTRIPDGFPLTAGWPATGNETDQPLTGPMRGLDPIALIACGTSPTEPRRSDRLSAEWVDVEDVRFRQVTTHPSENAAAEVAAAIAAVYEACPEGPADHDGVPRWEVRDIDAGDEAFAVLGWQQAAESGGTTPFGDTTLVVRVGRAVLVETRGGHAGNPQGREQEVVDAISADAAPVVDAMCAFTAAGC</sequence>
<evidence type="ECO:0008006" key="5">
    <source>
        <dbReference type="Google" id="ProtNLM"/>
    </source>
</evidence>
<accession>A0A5C4VYP8</accession>